<dbReference type="AlphaFoldDB" id="A0A0F9SS02"/>
<proteinExistence type="predicted"/>
<reference evidence="1" key="1">
    <citation type="journal article" date="2015" name="Nature">
        <title>Complex archaea that bridge the gap between prokaryotes and eukaryotes.</title>
        <authorList>
            <person name="Spang A."/>
            <person name="Saw J.H."/>
            <person name="Jorgensen S.L."/>
            <person name="Zaremba-Niedzwiedzka K."/>
            <person name="Martijn J."/>
            <person name="Lind A.E."/>
            <person name="van Eijk R."/>
            <person name="Schleper C."/>
            <person name="Guy L."/>
            <person name="Ettema T.J."/>
        </authorList>
    </citation>
    <scope>NUCLEOTIDE SEQUENCE</scope>
</reference>
<organism evidence="1">
    <name type="scientific">marine sediment metagenome</name>
    <dbReference type="NCBI Taxonomy" id="412755"/>
    <lineage>
        <taxon>unclassified sequences</taxon>
        <taxon>metagenomes</taxon>
        <taxon>ecological metagenomes</taxon>
    </lineage>
</organism>
<dbReference type="EMBL" id="LAZR01001743">
    <property type="protein sequence ID" value="KKN39801.1"/>
    <property type="molecule type" value="Genomic_DNA"/>
</dbReference>
<protein>
    <submittedName>
        <fullName evidence="1">Uncharacterized protein</fullName>
    </submittedName>
</protein>
<name>A0A0F9SS02_9ZZZZ</name>
<accession>A0A0F9SS02</accession>
<evidence type="ECO:0000313" key="1">
    <source>
        <dbReference type="EMBL" id="KKN39801.1"/>
    </source>
</evidence>
<sequence>MSKFYVSFGQIHAHRIGTVTFDCDSLLELEANSMAEVRAKVFESQIKDKFFTIYDEDNVDFNYFPRGAISAII</sequence>
<comment type="caution">
    <text evidence="1">The sequence shown here is derived from an EMBL/GenBank/DDBJ whole genome shotgun (WGS) entry which is preliminary data.</text>
</comment>
<gene>
    <name evidence="1" type="ORF">LCGC14_0739970</name>
</gene>